<gene>
    <name evidence="1" type="ORF">PAECIP111802_02638</name>
</gene>
<proteinExistence type="predicted"/>
<dbReference type="RefSeq" id="WP_218098963.1">
    <property type="nucleotide sequence ID" value="NZ_CAJVCE010000006.1"/>
</dbReference>
<evidence type="ECO:0000313" key="1">
    <source>
        <dbReference type="EMBL" id="CAG7640345.1"/>
    </source>
</evidence>
<keyword evidence="2" id="KW-1185">Reference proteome</keyword>
<dbReference type="Proteomes" id="UP000730618">
    <property type="component" value="Unassembled WGS sequence"/>
</dbReference>
<name>A0ABM8VHI4_9BACL</name>
<comment type="caution">
    <text evidence="1">The sequence shown here is derived from an EMBL/GenBank/DDBJ whole genome shotgun (WGS) entry which is preliminary data.</text>
</comment>
<protein>
    <recommendedName>
        <fullName evidence="3">Aminoglycoside phosphotransferase domain-containing protein</fullName>
    </recommendedName>
</protein>
<organism evidence="1 2">
    <name type="scientific">Paenibacillus allorhizosphaerae</name>
    <dbReference type="NCBI Taxonomy" id="2849866"/>
    <lineage>
        <taxon>Bacteria</taxon>
        <taxon>Bacillati</taxon>
        <taxon>Bacillota</taxon>
        <taxon>Bacilli</taxon>
        <taxon>Bacillales</taxon>
        <taxon>Paenibacillaceae</taxon>
        <taxon>Paenibacillus</taxon>
    </lineage>
</organism>
<accession>A0ABM8VHI4</accession>
<evidence type="ECO:0008006" key="3">
    <source>
        <dbReference type="Google" id="ProtNLM"/>
    </source>
</evidence>
<sequence>MDKLPKTSNVRVEAEAIHRLVVSFRITCSIPVPNLNGELVTSVVIECEEVHCSVLKWILGDTMSKIDFASREMVSALGMRIAYLHQFSRNFIATEEFQILENAFSLVTARMKGLSKSFESWGFIHESICGYVNIYQV</sequence>
<dbReference type="EMBL" id="CAJVCE010000006">
    <property type="protein sequence ID" value="CAG7640345.1"/>
    <property type="molecule type" value="Genomic_DNA"/>
</dbReference>
<evidence type="ECO:0000313" key="2">
    <source>
        <dbReference type="Proteomes" id="UP000730618"/>
    </source>
</evidence>
<reference evidence="1 2" key="1">
    <citation type="submission" date="2021-06" db="EMBL/GenBank/DDBJ databases">
        <authorList>
            <person name="Criscuolo A."/>
        </authorList>
    </citation>
    <scope>NUCLEOTIDE SEQUENCE [LARGE SCALE GENOMIC DNA]</scope>
    <source>
        <strain evidence="2">CIP 111802</strain>
    </source>
</reference>